<dbReference type="InterPro" id="IPR029044">
    <property type="entry name" value="Nucleotide-diphossugar_trans"/>
</dbReference>
<evidence type="ECO:0000259" key="1">
    <source>
        <dbReference type="Pfam" id="PF00535"/>
    </source>
</evidence>
<keyword evidence="3" id="KW-1185">Reference proteome</keyword>
<sequence length="325" mass="36643">MRCVVAAAPVFVAVPSYRHARFVAQALRSIVRQTQPPTKLLVIDDASPDDSPHIIARTLADCPFPCELIVHETNRGLCATLNEALAHCDAPYFAYLGSDDLWLPDFLATRVTMLETRPTAVLAYGHALIVNADNDIVDDTRWWARYMDGDARAMLLRGGAPVSATVLYRTSALTQFGWNEQARLEDYELYLRLCRVGGFALDTDIRAAWRRHGHNTSRNVEFMLAETRVAQARTADWLELSETERRRATAELTWTYAEAFARAGARRRAAALAWASWSGAPDWQARGKMLARLLLPTPVERWRQARRARAIARRYGKLTLDETSD</sequence>
<protein>
    <submittedName>
        <fullName evidence="2">Glycosyltransferase family 2 protein</fullName>
    </submittedName>
</protein>
<dbReference type="PANTHER" id="PTHR22916:SF3">
    <property type="entry name" value="UDP-GLCNAC:BETAGAL BETA-1,3-N-ACETYLGLUCOSAMINYLTRANSFERASE-LIKE PROTEIN 1"/>
    <property type="match status" value="1"/>
</dbReference>
<dbReference type="PANTHER" id="PTHR22916">
    <property type="entry name" value="GLYCOSYLTRANSFERASE"/>
    <property type="match status" value="1"/>
</dbReference>
<dbReference type="Gene3D" id="3.90.550.10">
    <property type="entry name" value="Spore Coat Polysaccharide Biosynthesis Protein SpsA, Chain A"/>
    <property type="match status" value="1"/>
</dbReference>
<dbReference type="Proteomes" id="UP000677668">
    <property type="component" value="Chromosome 1"/>
</dbReference>
<name>A0ABX8B0B6_9BACT</name>
<dbReference type="InterPro" id="IPR001173">
    <property type="entry name" value="Glyco_trans_2-like"/>
</dbReference>
<gene>
    <name evidence="2" type="ORF">J8C05_02965</name>
</gene>
<dbReference type="Pfam" id="PF00535">
    <property type="entry name" value="Glycos_transf_2"/>
    <property type="match status" value="1"/>
</dbReference>
<dbReference type="SUPFAM" id="SSF53448">
    <property type="entry name" value="Nucleotide-diphospho-sugar transferases"/>
    <property type="match status" value="1"/>
</dbReference>
<evidence type="ECO:0000313" key="2">
    <source>
        <dbReference type="EMBL" id="QUV94423.1"/>
    </source>
</evidence>
<dbReference type="EMBL" id="CP072642">
    <property type="protein sequence ID" value="QUV94423.1"/>
    <property type="molecule type" value="Genomic_DNA"/>
</dbReference>
<feature type="domain" description="Glycosyltransferase 2-like" evidence="1">
    <location>
        <begin position="12"/>
        <end position="171"/>
    </location>
</feature>
<dbReference type="CDD" id="cd00761">
    <property type="entry name" value="Glyco_tranf_GTA_type"/>
    <property type="match status" value="1"/>
</dbReference>
<evidence type="ECO:0000313" key="3">
    <source>
        <dbReference type="Proteomes" id="UP000677668"/>
    </source>
</evidence>
<organism evidence="2 3">
    <name type="scientific">Chloracidobacterium sp. N</name>
    <dbReference type="NCBI Taxonomy" id="2821540"/>
    <lineage>
        <taxon>Bacteria</taxon>
        <taxon>Pseudomonadati</taxon>
        <taxon>Acidobacteriota</taxon>
        <taxon>Terriglobia</taxon>
        <taxon>Terriglobales</taxon>
        <taxon>Acidobacteriaceae</taxon>
        <taxon>Chloracidobacterium</taxon>
        <taxon>Chloracidobacterium aggregatum</taxon>
    </lineage>
</organism>
<dbReference type="RefSeq" id="WP_211422718.1">
    <property type="nucleotide sequence ID" value="NZ_CP072642.1"/>
</dbReference>
<reference evidence="2 3" key="1">
    <citation type="submission" date="2021-03" db="EMBL/GenBank/DDBJ databases">
        <title>Genomic and phenotypic characterization of Chloracidobacterium isolates provides evidence for multiple species.</title>
        <authorList>
            <person name="Saini M.K."/>
            <person name="Costas A.M.G."/>
            <person name="Tank M."/>
            <person name="Bryant D.A."/>
        </authorList>
    </citation>
    <scope>NUCLEOTIDE SEQUENCE [LARGE SCALE GENOMIC DNA]</scope>
    <source>
        <strain evidence="2 3">N</strain>
    </source>
</reference>
<accession>A0ABX8B0B6</accession>
<proteinExistence type="predicted"/>